<organism evidence="2 3">
    <name type="scientific">Lipomyces starkeyi NRRL Y-11557</name>
    <dbReference type="NCBI Taxonomy" id="675824"/>
    <lineage>
        <taxon>Eukaryota</taxon>
        <taxon>Fungi</taxon>
        <taxon>Dikarya</taxon>
        <taxon>Ascomycota</taxon>
        <taxon>Saccharomycotina</taxon>
        <taxon>Lipomycetes</taxon>
        <taxon>Lipomycetales</taxon>
        <taxon>Lipomycetaceae</taxon>
        <taxon>Lipomyces</taxon>
    </lineage>
</organism>
<feature type="region of interest" description="Disordered" evidence="1">
    <location>
        <begin position="176"/>
        <end position="206"/>
    </location>
</feature>
<reference evidence="2 3" key="1">
    <citation type="journal article" date="2016" name="Proc. Natl. Acad. Sci. U.S.A.">
        <title>Comparative genomics of biotechnologically important yeasts.</title>
        <authorList>
            <person name="Riley R."/>
            <person name="Haridas S."/>
            <person name="Wolfe K.H."/>
            <person name="Lopes M.R."/>
            <person name="Hittinger C.T."/>
            <person name="Goeker M."/>
            <person name="Salamov A.A."/>
            <person name="Wisecaver J.H."/>
            <person name="Long T.M."/>
            <person name="Calvey C.H."/>
            <person name="Aerts A.L."/>
            <person name="Barry K.W."/>
            <person name="Choi C."/>
            <person name="Clum A."/>
            <person name="Coughlan A.Y."/>
            <person name="Deshpande S."/>
            <person name="Douglass A.P."/>
            <person name="Hanson S.J."/>
            <person name="Klenk H.-P."/>
            <person name="LaButti K.M."/>
            <person name="Lapidus A."/>
            <person name="Lindquist E.A."/>
            <person name="Lipzen A.M."/>
            <person name="Meier-Kolthoff J.P."/>
            <person name="Ohm R.A."/>
            <person name="Otillar R.P."/>
            <person name="Pangilinan J.L."/>
            <person name="Peng Y."/>
            <person name="Rokas A."/>
            <person name="Rosa C.A."/>
            <person name="Scheuner C."/>
            <person name="Sibirny A.A."/>
            <person name="Slot J.C."/>
            <person name="Stielow J.B."/>
            <person name="Sun H."/>
            <person name="Kurtzman C.P."/>
            <person name="Blackwell M."/>
            <person name="Grigoriev I.V."/>
            <person name="Jeffries T.W."/>
        </authorList>
    </citation>
    <scope>NUCLEOTIDE SEQUENCE [LARGE SCALE GENOMIC DNA]</scope>
    <source>
        <strain evidence="2 3">NRRL Y-11557</strain>
    </source>
</reference>
<sequence>MAEMSIYKGKISRGALRQNLSFRLIQVHSKFEINRRLTQGSQFEYIPEPEDEQIVAESSGSIAYNVWRKHADSLKEIFKFPRTHAYMAPGVRVTGMFRSPAFKWLDMNQMTMQQTYDFLRRTSHKASRGLFILNTDIYKLYTNFRHIEEMDDEAIKQYNLIRAKWFAQMIEKNARQDNSGHGKHLASVDIGTAQGEHNVERRSTRA</sequence>
<keyword evidence="3" id="KW-1185">Reference proteome</keyword>
<evidence type="ECO:0000313" key="3">
    <source>
        <dbReference type="Proteomes" id="UP000094385"/>
    </source>
</evidence>
<proteinExistence type="predicted"/>
<evidence type="ECO:0000256" key="1">
    <source>
        <dbReference type="SAM" id="MobiDB-lite"/>
    </source>
</evidence>
<evidence type="ECO:0000313" key="2">
    <source>
        <dbReference type="EMBL" id="ODQ69250.1"/>
    </source>
</evidence>
<dbReference type="Proteomes" id="UP000094385">
    <property type="component" value="Unassembled WGS sequence"/>
</dbReference>
<protein>
    <submittedName>
        <fullName evidence="2">Uncharacterized protein</fullName>
    </submittedName>
</protein>
<name>A0A1E3PV90_LIPST</name>
<dbReference type="OrthoDB" id="10332446at2759"/>
<gene>
    <name evidence="2" type="ORF">LIPSTDRAFT_76025</name>
</gene>
<accession>A0A1E3PV90</accession>
<dbReference type="EMBL" id="KV454304">
    <property type="protein sequence ID" value="ODQ69250.1"/>
    <property type="molecule type" value="Genomic_DNA"/>
</dbReference>
<dbReference type="AlphaFoldDB" id="A0A1E3PV90"/>
<feature type="compositionally biased region" description="Basic and acidic residues" evidence="1">
    <location>
        <begin position="197"/>
        <end position="206"/>
    </location>
</feature>